<dbReference type="Pfam" id="PF09939">
    <property type="entry name" value="DUF2171"/>
    <property type="match status" value="1"/>
</dbReference>
<dbReference type="InterPro" id="IPR018684">
    <property type="entry name" value="DUF2171"/>
</dbReference>
<feature type="compositionally biased region" description="Basic and acidic residues" evidence="1">
    <location>
        <begin position="99"/>
        <end position="125"/>
    </location>
</feature>
<reference evidence="2" key="1">
    <citation type="submission" date="2022-07" db="EMBL/GenBank/DDBJ databases">
        <title>Complete Genome Sequence of the Radioresistant Bacterium Deinococcus aetherius ST0316, Isolated from the Air Dust collected in Lower Stratosphere above Japan.</title>
        <authorList>
            <person name="Satoh K."/>
            <person name="Hagiwara K."/>
            <person name="Katsumata K."/>
            <person name="Kubo A."/>
            <person name="Yokobori S."/>
            <person name="Yamagishi A."/>
            <person name="Oono Y."/>
            <person name="Narumi I."/>
        </authorList>
    </citation>
    <scope>NUCLEOTIDE SEQUENCE</scope>
    <source>
        <strain evidence="2">ST0316</strain>
    </source>
</reference>
<evidence type="ECO:0008006" key="4">
    <source>
        <dbReference type="Google" id="ProtNLM"/>
    </source>
</evidence>
<dbReference type="RefSeq" id="WP_264774377.1">
    <property type="nucleotide sequence ID" value="NZ_AP026560.1"/>
</dbReference>
<evidence type="ECO:0000256" key="1">
    <source>
        <dbReference type="SAM" id="MobiDB-lite"/>
    </source>
</evidence>
<feature type="region of interest" description="Disordered" evidence="1">
    <location>
        <begin position="88"/>
        <end position="125"/>
    </location>
</feature>
<dbReference type="Proteomes" id="UP001064971">
    <property type="component" value="Chromosome"/>
</dbReference>
<evidence type="ECO:0000313" key="2">
    <source>
        <dbReference type="EMBL" id="BDP41636.1"/>
    </source>
</evidence>
<name>A0ABM8ACX9_9DEIO</name>
<proteinExistence type="predicted"/>
<keyword evidence="3" id="KW-1185">Reference proteome</keyword>
<sequence length="125" mass="14158">MNQNRDNPQDDRRALARRMEPHLRRSIQHGMGIRGSDGADVGTVERVEGAYIRVQAGGGTHWIPEGQIMRVDQYVHLEVGADEVAGVWVDEDPNAGEPNDLHEQHEQGAKGEQRHLTHEKRNERQ</sequence>
<gene>
    <name evidence="2" type="ORF">DAETH_16050</name>
</gene>
<protein>
    <recommendedName>
        <fullName evidence="4">DUF2171 domain-containing protein</fullName>
    </recommendedName>
</protein>
<accession>A0ABM8ACX9</accession>
<organism evidence="2 3">
    <name type="scientific">Deinococcus aetherius</name>
    <dbReference type="NCBI Taxonomy" id="200252"/>
    <lineage>
        <taxon>Bacteria</taxon>
        <taxon>Thermotogati</taxon>
        <taxon>Deinococcota</taxon>
        <taxon>Deinococci</taxon>
        <taxon>Deinococcales</taxon>
        <taxon>Deinococcaceae</taxon>
        <taxon>Deinococcus</taxon>
    </lineage>
</organism>
<evidence type="ECO:0000313" key="3">
    <source>
        <dbReference type="Proteomes" id="UP001064971"/>
    </source>
</evidence>
<dbReference type="EMBL" id="AP026560">
    <property type="protein sequence ID" value="BDP41636.1"/>
    <property type="molecule type" value="Genomic_DNA"/>
</dbReference>